<evidence type="ECO:0000256" key="1">
    <source>
        <dbReference type="SAM" id="MobiDB-lite"/>
    </source>
</evidence>
<keyword evidence="4" id="KW-1185">Reference proteome</keyword>
<dbReference type="GeneID" id="71993935"/>
<name>A0A9Q8UW26_PASFU</name>
<evidence type="ECO:0000259" key="2">
    <source>
        <dbReference type="Pfam" id="PF20150"/>
    </source>
</evidence>
<feature type="region of interest" description="Disordered" evidence="1">
    <location>
        <begin position="1"/>
        <end position="20"/>
    </location>
</feature>
<dbReference type="EMBL" id="CP090174">
    <property type="protein sequence ID" value="UJO24581.1"/>
    <property type="molecule type" value="Genomic_DNA"/>
</dbReference>
<sequence>MGSCAGPFTHETRHVTEAPPHFNRAPWSHAHSQRPHLLLLLLHACGNLGTHCTRAAPRAAVHADVVQYQQHAWQEINRPGKYWKLPAFNKRTKPELQHYLTSQNHHFDKSHGKNRLVELCSLCYRGLPSYHSCTIPELEGYVRARRLPVQTGRGRKLDVKKAYLVSALEDADDDLSFERFEDLPAELRLRIYGLHFASFKERIVWTGKFQQPTCHELESKPMSIPSLPPLTEVSRLMRQETLPVFYQTMPSFLHAECSASINRIAEGGHEHDWRYWTSISPSHVNMMRQISLNLCVNPWGGWDATPGKLLLKAGSETKPLSYEFVVEGTKSPDSPTETVRDFADWHEKFEPKMRQIVEDAGNGGQHVLSRDLVDAVLSALRSFRP</sequence>
<feature type="domain" description="2EXR" evidence="2">
    <location>
        <begin position="177"/>
        <end position="251"/>
    </location>
</feature>
<evidence type="ECO:0000313" key="4">
    <source>
        <dbReference type="Proteomes" id="UP000756132"/>
    </source>
</evidence>
<accession>A0A9Q8UW26</accession>
<dbReference type="Pfam" id="PF20150">
    <property type="entry name" value="2EXR"/>
    <property type="match status" value="1"/>
</dbReference>
<gene>
    <name evidence="3" type="ORF">CLAFUR5_14057</name>
</gene>
<reference evidence="3" key="2">
    <citation type="journal article" date="2022" name="Microb. Genom.">
        <title>A chromosome-scale genome assembly of the tomato pathogen Cladosporium fulvum reveals a compartmentalized genome architecture and the presence of a dispensable chromosome.</title>
        <authorList>
            <person name="Zaccaron A.Z."/>
            <person name="Chen L.H."/>
            <person name="Samaras A."/>
            <person name="Stergiopoulos I."/>
        </authorList>
    </citation>
    <scope>NUCLEOTIDE SEQUENCE</scope>
    <source>
        <strain evidence="3">Race5_Kim</strain>
    </source>
</reference>
<reference evidence="3" key="1">
    <citation type="submission" date="2021-12" db="EMBL/GenBank/DDBJ databases">
        <authorList>
            <person name="Zaccaron A."/>
            <person name="Stergiopoulos I."/>
        </authorList>
    </citation>
    <scope>NUCLEOTIDE SEQUENCE</scope>
    <source>
        <strain evidence="3">Race5_Kim</strain>
    </source>
</reference>
<dbReference type="OrthoDB" id="3650939at2759"/>
<protein>
    <recommendedName>
        <fullName evidence="2">2EXR domain-containing protein</fullName>
    </recommendedName>
</protein>
<proteinExistence type="predicted"/>
<evidence type="ECO:0000313" key="3">
    <source>
        <dbReference type="EMBL" id="UJO24581.1"/>
    </source>
</evidence>
<organism evidence="3 4">
    <name type="scientific">Passalora fulva</name>
    <name type="common">Tomato leaf mold</name>
    <name type="synonym">Cladosporium fulvum</name>
    <dbReference type="NCBI Taxonomy" id="5499"/>
    <lineage>
        <taxon>Eukaryota</taxon>
        <taxon>Fungi</taxon>
        <taxon>Dikarya</taxon>
        <taxon>Ascomycota</taxon>
        <taxon>Pezizomycotina</taxon>
        <taxon>Dothideomycetes</taxon>
        <taxon>Dothideomycetidae</taxon>
        <taxon>Mycosphaerellales</taxon>
        <taxon>Mycosphaerellaceae</taxon>
        <taxon>Fulvia</taxon>
    </lineage>
</organism>
<dbReference type="RefSeq" id="XP_047768947.1">
    <property type="nucleotide sequence ID" value="XM_047913205.1"/>
</dbReference>
<dbReference type="Proteomes" id="UP000756132">
    <property type="component" value="Chromosome 12"/>
</dbReference>
<dbReference type="AlphaFoldDB" id="A0A9Q8UW26"/>
<dbReference type="InterPro" id="IPR045518">
    <property type="entry name" value="2EXR"/>
</dbReference>
<dbReference type="KEGG" id="ffu:CLAFUR5_14057"/>